<keyword evidence="4" id="KW-0067">ATP-binding</keyword>
<evidence type="ECO:0008006" key="6">
    <source>
        <dbReference type="Google" id="ProtNLM"/>
    </source>
</evidence>
<dbReference type="GO" id="GO:0051301">
    <property type="term" value="P:cell division"/>
    <property type="evidence" value="ECO:0007669"/>
    <property type="project" value="InterPro"/>
</dbReference>
<keyword evidence="3" id="KW-0547">Nucleotide-binding</keyword>
<reference evidence="5" key="1">
    <citation type="journal article" date="2014" name="Front. Microbiol.">
        <title>High frequency of phylogenetically diverse reductive dehalogenase-homologous genes in deep subseafloor sedimentary metagenomes.</title>
        <authorList>
            <person name="Kawai M."/>
            <person name="Futagami T."/>
            <person name="Toyoda A."/>
            <person name="Takaki Y."/>
            <person name="Nishi S."/>
            <person name="Hori S."/>
            <person name="Arai W."/>
            <person name="Tsubouchi T."/>
            <person name="Morono Y."/>
            <person name="Uchiyama I."/>
            <person name="Ito T."/>
            <person name="Fujiyama A."/>
            <person name="Inagaki F."/>
            <person name="Takami H."/>
        </authorList>
    </citation>
    <scope>NUCLEOTIDE SEQUENCE</scope>
    <source>
        <strain evidence="5">Expedition CK06-06</strain>
    </source>
</reference>
<keyword evidence="1" id="KW-0963">Cytoplasm</keyword>
<dbReference type="Gene3D" id="3.90.190.20">
    <property type="entry name" value="Mur ligase, C-terminal domain"/>
    <property type="match status" value="1"/>
</dbReference>
<name>X1KK54_9ZZZZ</name>
<dbReference type="PANTHER" id="PTHR43692:SF1">
    <property type="entry name" value="UDP-N-ACETYLMURAMOYLALANINE--D-GLUTAMATE LIGASE"/>
    <property type="match status" value="1"/>
</dbReference>
<dbReference type="EMBL" id="BARV01000926">
    <property type="protein sequence ID" value="GAH90519.1"/>
    <property type="molecule type" value="Genomic_DNA"/>
</dbReference>
<evidence type="ECO:0000313" key="5">
    <source>
        <dbReference type="EMBL" id="GAH90519.1"/>
    </source>
</evidence>
<dbReference type="InterPro" id="IPR036615">
    <property type="entry name" value="Mur_ligase_C_dom_sf"/>
</dbReference>
<dbReference type="GO" id="GO:0008764">
    <property type="term" value="F:UDP-N-acetylmuramoylalanine-D-glutamate ligase activity"/>
    <property type="evidence" value="ECO:0007669"/>
    <property type="project" value="InterPro"/>
</dbReference>
<evidence type="ECO:0000256" key="2">
    <source>
        <dbReference type="ARBA" id="ARBA00022598"/>
    </source>
</evidence>
<accession>X1KK54</accession>
<keyword evidence="2" id="KW-0436">Ligase</keyword>
<dbReference type="SUPFAM" id="SSF53244">
    <property type="entry name" value="MurD-like peptide ligases, peptide-binding domain"/>
    <property type="match status" value="1"/>
</dbReference>
<sequence>MQLNELKNKKILVLGFGKEGKDNYLALRKLFPEEILAIADKLKLQELPKKTQELLKKGKKGLPKSFFVLSMAEAVKIAYKCTEKGSICLLSPASASFSIFRNYKERGNLFKKYIKSYGKKYFY</sequence>
<comment type="caution">
    <text evidence="5">The sequence shown here is derived from an EMBL/GenBank/DDBJ whole genome shotgun (WGS) entry which is preliminary data.</text>
</comment>
<evidence type="ECO:0000256" key="1">
    <source>
        <dbReference type="ARBA" id="ARBA00022490"/>
    </source>
</evidence>
<proteinExistence type="predicted"/>
<evidence type="ECO:0000256" key="3">
    <source>
        <dbReference type="ARBA" id="ARBA00022741"/>
    </source>
</evidence>
<dbReference type="PANTHER" id="PTHR43692">
    <property type="entry name" value="UDP-N-ACETYLMURAMOYLALANINE--D-GLUTAMATE LIGASE"/>
    <property type="match status" value="1"/>
</dbReference>
<gene>
    <name evidence="5" type="ORF">S06H3_02974</name>
</gene>
<dbReference type="GO" id="GO:0008360">
    <property type="term" value="P:regulation of cell shape"/>
    <property type="evidence" value="ECO:0007669"/>
    <property type="project" value="InterPro"/>
</dbReference>
<evidence type="ECO:0000256" key="4">
    <source>
        <dbReference type="ARBA" id="ARBA00022840"/>
    </source>
</evidence>
<dbReference type="GO" id="GO:0005524">
    <property type="term" value="F:ATP binding"/>
    <property type="evidence" value="ECO:0007669"/>
    <property type="project" value="UniProtKB-KW"/>
</dbReference>
<dbReference type="InterPro" id="IPR005762">
    <property type="entry name" value="MurD"/>
</dbReference>
<dbReference type="GO" id="GO:0005737">
    <property type="term" value="C:cytoplasm"/>
    <property type="evidence" value="ECO:0007669"/>
    <property type="project" value="InterPro"/>
</dbReference>
<organism evidence="5">
    <name type="scientific">marine sediment metagenome</name>
    <dbReference type="NCBI Taxonomy" id="412755"/>
    <lineage>
        <taxon>unclassified sequences</taxon>
        <taxon>metagenomes</taxon>
        <taxon>ecological metagenomes</taxon>
    </lineage>
</organism>
<protein>
    <recommendedName>
        <fullName evidence="6">Mur ligase C-terminal domain-containing protein</fullName>
    </recommendedName>
</protein>
<dbReference type="AlphaFoldDB" id="X1KK54"/>